<evidence type="ECO:0000313" key="2">
    <source>
        <dbReference type="RefSeq" id="XP_074232500.1"/>
    </source>
</evidence>
<gene>
    <name evidence="2" type="primary">FYB2</name>
</gene>
<protein>
    <submittedName>
        <fullName evidence="2">FYN-binding protein 2 isoform X1</fullName>
    </submittedName>
</protein>
<sequence>MEAVARPAPTGGRKAPAPAGGGAAAQVGQVEILGSGVSLAEGGDCFLTGAGGARRTLGPRIQLWEAGFVSQTLPRRKAMEGEGLRNFKELRAKFQNLDAPSLPGLIQFPAGVSQQGDIGSKQSTKTLASGKPISSSHNQPPPSCAGGDPQPLKPQKVKVAQKSEIQKCSNSQEPPGMSPGSAVNSQKGPLLLDVNQSDAEIPSKRVTLNNSFRDKLWNWEVLSQQREMSSAFVLADGGSRAFHLEEQNSVGLTPEEPRKMLEVQGSQTLPSQKHLMAQRKLCTASKDPTLPSPRGRKGQENPSPERSPAGSTCHCLCDSELSGQAPEKQPDVRRPQLPSTKPLPSVKSLGPPPPKPPKPLVVNLQAFQRQAAALPTTHREAAVEEDDVPPESAELEEPHNYEATISYLRHPGNSINLCTAEEIADSTYEVRIEELQKPWKSFLHQELSPKQEDEDKKMKEKEPCELEPEKTEKDLHSNHLFKGDACEGTPGRTQIAKVHRGERSALAGKQDAGTDADILQTEACPEEPALARRSPGHCGYVKALEMTKEAPGQGSCTQNSLSETYDDVECLGREGLKSDYSNSLALDNEENSEEMYEDVYKTKSSYPKIDLDGKAALKRLQRFFKKEKDRFKMKKNKLKENTSAFSISLPDVEFWSQEVIVYDDVDVNEKKSKTSLSSVLAHCLLPSAWLQFTWGRLLSNEDKLKLRKPKFLISKEKKGREGAEESESSSKNFFKFKKQNFEKNRLEREEKLFRERFKYEKEITVINTAVACSNNSRNGIFDLPVTPGEELEVIDTTEENLVICRNSKGKYGYVLIEHLDFKHQGCSP</sequence>
<dbReference type="RefSeq" id="XP_074232500.1">
    <property type="nucleotide sequence ID" value="XM_074376399.1"/>
</dbReference>
<keyword evidence="1" id="KW-1185">Reference proteome</keyword>
<organism evidence="1 2">
    <name type="scientific">Camelus bactrianus</name>
    <name type="common">Bactrian camel</name>
    <dbReference type="NCBI Taxonomy" id="9837"/>
    <lineage>
        <taxon>Eukaryota</taxon>
        <taxon>Metazoa</taxon>
        <taxon>Chordata</taxon>
        <taxon>Craniata</taxon>
        <taxon>Vertebrata</taxon>
        <taxon>Euteleostomi</taxon>
        <taxon>Mammalia</taxon>
        <taxon>Eutheria</taxon>
        <taxon>Laurasiatheria</taxon>
        <taxon>Artiodactyla</taxon>
        <taxon>Tylopoda</taxon>
        <taxon>Camelidae</taxon>
        <taxon>Camelus</taxon>
    </lineage>
</organism>
<proteinExistence type="predicted"/>
<accession>A0AC58RD81</accession>
<dbReference type="Proteomes" id="UP001732780">
    <property type="component" value="Chromosome 13"/>
</dbReference>
<name>A0AC58RD81_CAMBA</name>
<evidence type="ECO:0000313" key="1">
    <source>
        <dbReference type="Proteomes" id="UP001732780"/>
    </source>
</evidence>
<reference evidence="2" key="1">
    <citation type="submission" date="2025-08" db="UniProtKB">
        <authorList>
            <consortium name="RefSeq"/>
        </authorList>
    </citation>
    <scope>IDENTIFICATION</scope>
    <source>
        <tissue evidence="2">Blood</tissue>
    </source>
</reference>